<feature type="disulfide bond" evidence="8">
    <location>
        <begin position="34"/>
        <end position="52"/>
    </location>
</feature>
<keyword evidence="7 8" id="KW-1015">Disulfide bond</keyword>
<evidence type="ECO:0000256" key="3">
    <source>
        <dbReference type="ARBA" id="ARBA00022692"/>
    </source>
</evidence>
<keyword evidence="11" id="KW-1185">Reference proteome</keyword>
<evidence type="ECO:0000313" key="10">
    <source>
        <dbReference type="EMBL" id="CAL4069607.1"/>
    </source>
</evidence>
<feature type="non-terminal residue" evidence="10">
    <location>
        <position position="1"/>
    </location>
</feature>
<comment type="caution">
    <text evidence="10">The sequence shown here is derived from an EMBL/GenBank/DDBJ whole genome shotgun (WGS) entry which is preliminary data.</text>
</comment>
<keyword evidence="9" id="KW-0732">Signal</keyword>
<comment type="caution">
    <text evidence="8">Lacks conserved residue(s) required for the propagation of feature annotation.</text>
</comment>
<dbReference type="AlphaFoldDB" id="A0AAV2Q685"/>
<evidence type="ECO:0000256" key="8">
    <source>
        <dbReference type="PROSITE-ProRule" id="PRU00124"/>
    </source>
</evidence>
<dbReference type="PROSITE" id="PS01209">
    <property type="entry name" value="LDLRA_1"/>
    <property type="match status" value="1"/>
</dbReference>
<evidence type="ECO:0000256" key="1">
    <source>
        <dbReference type="ARBA" id="ARBA00004167"/>
    </source>
</evidence>
<sequence>ATRTMKTCLYFLLVALSISNTYGGGICTDGYFMCATGVCIPAEFVCDGVVDCTTADDEKSCSKSGAGICTDGYFMCADSTCIPEDFVCDGVADCANTGDDEKNCAKSG</sequence>
<feature type="disulfide bond" evidence="8">
    <location>
        <begin position="27"/>
        <end position="39"/>
    </location>
</feature>
<evidence type="ECO:0000256" key="2">
    <source>
        <dbReference type="ARBA" id="ARBA00004308"/>
    </source>
</evidence>
<dbReference type="SUPFAM" id="SSF57424">
    <property type="entry name" value="LDL receptor-like module"/>
    <property type="match status" value="2"/>
</dbReference>
<keyword evidence="3" id="KW-0812">Transmembrane</keyword>
<dbReference type="PANTHER" id="PTHR24270">
    <property type="entry name" value="LOW-DENSITY LIPOPROTEIN RECEPTOR-RELATED"/>
    <property type="match status" value="1"/>
</dbReference>
<dbReference type="PANTHER" id="PTHR24270:SF62">
    <property type="entry name" value="LOW-DENSITY LIPOPROTEIN RECEPTOR-RELATED PROTEIN 2"/>
    <property type="match status" value="1"/>
</dbReference>
<gene>
    <name evidence="10" type="ORF">MNOR_LOCUS7968</name>
</gene>
<protein>
    <submittedName>
        <fullName evidence="10">Uncharacterized protein</fullName>
    </submittedName>
</protein>
<evidence type="ECO:0000256" key="4">
    <source>
        <dbReference type="ARBA" id="ARBA00022737"/>
    </source>
</evidence>
<evidence type="ECO:0000313" key="11">
    <source>
        <dbReference type="Proteomes" id="UP001497623"/>
    </source>
</evidence>
<dbReference type="InterPro" id="IPR002172">
    <property type="entry name" value="LDrepeatLR_classA_rpt"/>
</dbReference>
<dbReference type="Gene3D" id="4.10.400.10">
    <property type="entry name" value="Low-density Lipoprotein Receptor"/>
    <property type="match status" value="2"/>
</dbReference>
<keyword evidence="5" id="KW-1133">Transmembrane helix</keyword>
<dbReference type="CDD" id="cd00112">
    <property type="entry name" value="LDLa"/>
    <property type="match status" value="2"/>
</dbReference>
<dbReference type="GO" id="GO:0005886">
    <property type="term" value="C:plasma membrane"/>
    <property type="evidence" value="ECO:0007669"/>
    <property type="project" value="TreeGrafter"/>
</dbReference>
<evidence type="ECO:0000256" key="5">
    <source>
        <dbReference type="ARBA" id="ARBA00022989"/>
    </source>
</evidence>
<dbReference type="PROSITE" id="PS50068">
    <property type="entry name" value="LDLRA_2"/>
    <property type="match status" value="2"/>
</dbReference>
<proteinExistence type="predicted"/>
<dbReference type="InterPro" id="IPR036055">
    <property type="entry name" value="LDL_receptor-like_sf"/>
</dbReference>
<evidence type="ECO:0000256" key="6">
    <source>
        <dbReference type="ARBA" id="ARBA00023136"/>
    </source>
</evidence>
<feature type="signal peptide" evidence="9">
    <location>
        <begin position="1"/>
        <end position="23"/>
    </location>
</feature>
<feature type="disulfide bond" evidence="8">
    <location>
        <begin position="46"/>
        <end position="61"/>
    </location>
</feature>
<dbReference type="GO" id="GO:0016192">
    <property type="term" value="P:vesicle-mediated transport"/>
    <property type="evidence" value="ECO:0007669"/>
    <property type="project" value="UniProtKB-ARBA"/>
</dbReference>
<dbReference type="SMART" id="SM00192">
    <property type="entry name" value="LDLa"/>
    <property type="match status" value="2"/>
</dbReference>
<organism evidence="10 11">
    <name type="scientific">Meganyctiphanes norvegica</name>
    <name type="common">Northern krill</name>
    <name type="synonym">Thysanopoda norvegica</name>
    <dbReference type="NCBI Taxonomy" id="48144"/>
    <lineage>
        <taxon>Eukaryota</taxon>
        <taxon>Metazoa</taxon>
        <taxon>Ecdysozoa</taxon>
        <taxon>Arthropoda</taxon>
        <taxon>Crustacea</taxon>
        <taxon>Multicrustacea</taxon>
        <taxon>Malacostraca</taxon>
        <taxon>Eumalacostraca</taxon>
        <taxon>Eucarida</taxon>
        <taxon>Euphausiacea</taxon>
        <taxon>Euphausiidae</taxon>
        <taxon>Meganyctiphanes</taxon>
    </lineage>
</organism>
<comment type="subcellular location">
    <subcellularLocation>
        <location evidence="2">Endomembrane system</location>
    </subcellularLocation>
    <subcellularLocation>
        <location evidence="1">Membrane</location>
        <topology evidence="1">Single-pass membrane protein</topology>
    </subcellularLocation>
</comment>
<feature type="disulfide bond" evidence="8">
    <location>
        <begin position="69"/>
        <end position="81"/>
    </location>
</feature>
<feature type="non-terminal residue" evidence="10">
    <location>
        <position position="108"/>
    </location>
</feature>
<dbReference type="GO" id="GO:0012505">
    <property type="term" value="C:endomembrane system"/>
    <property type="evidence" value="ECO:0007669"/>
    <property type="project" value="UniProtKB-SubCell"/>
</dbReference>
<dbReference type="InterPro" id="IPR023415">
    <property type="entry name" value="LDLR_class-A_CS"/>
</dbReference>
<dbReference type="EMBL" id="CAXKWB010003604">
    <property type="protein sequence ID" value="CAL4069607.1"/>
    <property type="molecule type" value="Genomic_DNA"/>
</dbReference>
<evidence type="ECO:0000256" key="7">
    <source>
        <dbReference type="ARBA" id="ARBA00023157"/>
    </source>
</evidence>
<keyword evidence="6" id="KW-0472">Membrane</keyword>
<name>A0AAV2Q685_MEGNR</name>
<dbReference type="Pfam" id="PF00057">
    <property type="entry name" value="Ldl_recept_a"/>
    <property type="match status" value="2"/>
</dbReference>
<accession>A0AAV2Q685</accession>
<reference evidence="10 11" key="1">
    <citation type="submission" date="2024-05" db="EMBL/GenBank/DDBJ databases">
        <authorList>
            <person name="Wallberg A."/>
        </authorList>
    </citation>
    <scope>NUCLEOTIDE SEQUENCE [LARGE SCALE GENOMIC DNA]</scope>
</reference>
<feature type="disulfide bond" evidence="8">
    <location>
        <begin position="76"/>
        <end position="94"/>
    </location>
</feature>
<dbReference type="PRINTS" id="PR00261">
    <property type="entry name" value="LDLRECEPTOR"/>
</dbReference>
<feature type="chain" id="PRO_5043449822" evidence="9">
    <location>
        <begin position="24"/>
        <end position="108"/>
    </location>
</feature>
<dbReference type="Proteomes" id="UP001497623">
    <property type="component" value="Unassembled WGS sequence"/>
</dbReference>
<keyword evidence="4" id="KW-0677">Repeat</keyword>
<evidence type="ECO:0000256" key="9">
    <source>
        <dbReference type="SAM" id="SignalP"/>
    </source>
</evidence>
<dbReference type="InterPro" id="IPR050685">
    <property type="entry name" value="LDLR"/>
</dbReference>